<evidence type="ECO:0000313" key="3">
    <source>
        <dbReference type="EMBL" id="TKA45770.1"/>
    </source>
</evidence>
<keyword evidence="2" id="KW-0812">Transmembrane</keyword>
<comment type="caution">
    <text evidence="3">The sequence shown here is derived from an EMBL/GenBank/DDBJ whole genome shotgun (WGS) entry which is preliminary data.</text>
</comment>
<evidence type="ECO:0000256" key="1">
    <source>
        <dbReference type="SAM" id="MobiDB-lite"/>
    </source>
</evidence>
<organism evidence="3 4">
    <name type="scientific">Friedmanniomyces endolithicus</name>
    <dbReference type="NCBI Taxonomy" id="329885"/>
    <lineage>
        <taxon>Eukaryota</taxon>
        <taxon>Fungi</taxon>
        <taxon>Dikarya</taxon>
        <taxon>Ascomycota</taxon>
        <taxon>Pezizomycotina</taxon>
        <taxon>Dothideomycetes</taxon>
        <taxon>Dothideomycetidae</taxon>
        <taxon>Mycosphaerellales</taxon>
        <taxon>Teratosphaeriaceae</taxon>
        <taxon>Friedmanniomyces</taxon>
    </lineage>
</organism>
<dbReference type="PANTHER" id="PTHR41807:SF1">
    <property type="entry name" value="GLUTATHIONE TRANSFERASE 3"/>
    <property type="match status" value="1"/>
</dbReference>
<dbReference type="EMBL" id="NAJP01000010">
    <property type="protein sequence ID" value="TKA45770.1"/>
    <property type="molecule type" value="Genomic_DNA"/>
</dbReference>
<sequence length="348" mass="38302">MSSWLTRQRKQALIDLSREAGLRQDEDARKDDIVEALESHLQKHSARLSRNASFEPYYGTRKTPSKARSSSTMVGVTSDDSEAKSVVKGRGRRPTAVKQEFGDDTGASSPAGPSTTTLTRPDPSGPLTQRTPARPRRETHLPPSPADVANLAEYETTQFYAGLNDLYSVSGIPETLASVRETCSSVTGVQMAFQILEAAGLQRATLPWVYLTDVKLGRGFQGPVLSVYYPDLFRLLTAGFWMPTLLYATTSIFLPALLAYFFNLTMRDVRRHGAVVRVARYNIDPLTFNIVKALLTYMLYGQLIGANLVGLENVATVRQAMFGGQQGVLIGCYVCMIASLYEAAQRKT</sequence>
<evidence type="ECO:0000313" key="4">
    <source>
        <dbReference type="Proteomes" id="UP000310066"/>
    </source>
</evidence>
<feature type="region of interest" description="Disordered" evidence="1">
    <location>
        <begin position="56"/>
        <end position="146"/>
    </location>
</feature>
<keyword evidence="2" id="KW-0472">Membrane</keyword>
<feature type="compositionally biased region" description="Polar residues" evidence="1">
    <location>
        <begin position="106"/>
        <end position="119"/>
    </location>
</feature>
<protein>
    <recommendedName>
        <fullName evidence="5">Rho termination factor N-terminal domain-containing protein</fullName>
    </recommendedName>
</protein>
<dbReference type="InterPro" id="IPR038872">
    <property type="entry name" value="Put_GTT3"/>
</dbReference>
<dbReference type="GO" id="GO:0016020">
    <property type="term" value="C:membrane"/>
    <property type="evidence" value="ECO:0007669"/>
    <property type="project" value="TreeGrafter"/>
</dbReference>
<dbReference type="PANTHER" id="PTHR41807">
    <property type="entry name" value="GLUTATHIONE TRANSFERASE 3"/>
    <property type="match status" value="1"/>
</dbReference>
<gene>
    <name evidence="3" type="ORF">B0A54_03455</name>
</gene>
<feature type="transmembrane region" description="Helical" evidence="2">
    <location>
        <begin position="240"/>
        <end position="262"/>
    </location>
</feature>
<name>A0A4U0VA35_9PEZI</name>
<proteinExistence type="predicted"/>
<feature type="compositionally biased region" description="Polar residues" evidence="1">
    <location>
        <begin position="66"/>
        <end position="75"/>
    </location>
</feature>
<dbReference type="AlphaFoldDB" id="A0A4U0VA35"/>
<evidence type="ECO:0008006" key="5">
    <source>
        <dbReference type="Google" id="ProtNLM"/>
    </source>
</evidence>
<accession>A0A4U0VA35</accession>
<keyword evidence="2" id="KW-1133">Transmembrane helix</keyword>
<feature type="transmembrane region" description="Helical" evidence="2">
    <location>
        <begin position="320"/>
        <end position="341"/>
    </location>
</feature>
<feature type="transmembrane region" description="Helical" evidence="2">
    <location>
        <begin position="283"/>
        <end position="300"/>
    </location>
</feature>
<evidence type="ECO:0000256" key="2">
    <source>
        <dbReference type="SAM" id="Phobius"/>
    </source>
</evidence>
<reference evidence="3 4" key="1">
    <citation type="submission" date="2017-03" db="EMBL/GenBank/DDBJ databases">
        <title>Genomes of endolithic fungi from Antarctica.</title>
        <authorList>
            <person name="Coleine C."/>
            <person name="Masonjones S."/>
            <person name="Stajich J.E."/>
        </authorList>
    </citation>
    <scope>NUCLEOTIDE SEQUENCE [LARGE SCALE GENOMIC DNA]</scope>
    <source>
        <strain evidence="3 4">CCFEE 5311</strain>
    </source>
</reference>
<dbReference type="STRING" id="329885.A0A4U0VA35"/>
<dbReference type="Proteomes" id="UP000310066">
    <property type="component" value="Unassembled WGS sequence"/>
</dbReference>
<dbReference type="OrthoDB" id="4034134at2759"/>